<accession>A0ABS6XHE7</accession>
<keyword evidence="3" id="KW-0813">Transport</keyword>
<evidence type="ECO:0000256" key="5">
    <source>
        <dbReference type="ARBA" id="ARBA00022692"/>
    </source>
</evidence>
<evidence type="ECO:0000256" key="7">
    <source>
        <dbReference type="ARBA" id="ARBA00023136"/>
    </source>
</evidence>
<keyword evidence="7 9" id="KW-0472">Membrane</keyword>
<evidence type="ECO:0000256" key="8">
    <source>
        <dbReference type="SAM" id="MobiDB-lite"/>
    </source>
</evidence>
<organism evidence="10 11">
    <name type="scientific">Stakelama flava</name>
    <dbReference type="NCBI Taxonomy" id="2860338"/>
    <lineage>
        <taxon>Bacteria</taxon>
        <taxon>Pseudomonadati</taxon>
        <taxon>Pseudomonadota</taxon>
        <taxon>Alphaproteobacteria</taxon>
        <taxon>Sphingomonadales</taxon>
        <taxon>Sphingomonadaceae</taxon>
        <taxon>Stakelama</taxon>
    </lineage>
</organism>
<dbReference type="PANTHER" id="PTHR30047">
    <property type="entry name" value="HIGH-AFFINITY CHOLINE TRANSPORT PROTEIN-RELATED"/>
    <property type="match status" value="1"/>
</dbReference>
<keyword evidence="11" id="KW-1185">Reference proteome</keyword>
<evidence type="ECO:0000256" key="1">
    <source>
        <dbReference type="ARBA" id="ARBA00004651"/>
    </source>
</evidence>
<feature type="transmembrane region" description="Helical" evidence="9">
    <location>
        <begin position="297"/>
        <end position="317"/>
    </location>
</feature>
<evidence type="ECO:0000256" key="6">
    <source>
        <dbReference type="ARBA" id="ARBA00022989"/>
    </source>
</evidence>
<dbReference type="NCBIfam" id="TIGR00842">
    <property type="entry name" value="bcct"/>
    <property type="match status" value="1"/>
</dbReference>
<keyword evidence="5 9" id="KW-0812">Transmembrane</keyword>
<keyword evidence="6 9" id="KW-1133">Transmembrane helix</keyword>
<sequence>MRRPVGGTQQGASMDEAKSQSRTNNAIDPVVFFVSFGIIVIFCVAGAAFPEQVDNRATAALDWVMRDFGWVFILSATGFLGFIILLALGPWGKIRLGKDDERPEFSTLSWIAMMFSAGMGIGLMFYGVYEPVTHFASPPPGWGLTAQTPDAGRMAMAYTLFHWGLHPWGIYGLFALALAYSTFRKGRGNLISGPFQSLLGKHRIEQRGWGKPIDIWAIVATKFGGATSLGLGALQIAGGLGMYLGLRDKAAAAASMGESTTGIELALGVIAILSVFAIISALSGVSKGIKWLSNANMVMAVVLLFFVLVLGSTVFLFDLIPSSIGAYLSNFVAMSFHSSAFGGDEWMGKWTIFFWAWWISWTPFVSTFIARISRGRTIRQFVFGVLVIPTLVSAIWFVIFGGAAIDMQMHGVADIASAGAPENAFFAALKPFPFPVVTGIMVMALTGIFWVSGADASALVLATLSSRGAVEPKKWLVALWAIASAAVAAILLVMGGLEALQTFTVLVACPFVLIMIALCWALFRDLREDARAHHLSDADDRDI</sequence>
<feature type="transmembrane region" description="Helical" evidence="9">
    <location>
        <begin position="476"/>
        <end position="497"/>
    </location>
</feature>
<reference evidence="10 11" key="1">
    <citation type="submission" date="2021-07" db="EMBL/GenBank/DDBJ databases">
        <title>Stakelama flava sp. nov., a novel endophytic bacterium isolated from branch of Kandelia candel.</title>
        <authorList>
            <person name="Tuo L."/>
        </authorList>
    </citation>
    <scope>NUCLEOTIDE SEQUENCE [LARGE SCALE GENOMIC DNA]</scope>
    <source>
        <strain evidence="10 11">CBK3Z-3</strain>
    </source>
</reference>
<keyword evidence="4" id="KW-1003">Cell membrane</keyword>
<dbReference type="Pfam" id="PF02028">
    <property type="entry name" value="BCCT"/>
    <property type="match status" value="1"/>
</dbReference>
<gene>
    <name evidence="10" type="ORF">KY084_01930</name>
</gene>
<dbReference type="Proteomes" id="UP001197214">
    <property type="component" value="Unassembled WGS sequence"/>
</dbReference>
<comment type="subcellular location">
    <subcellularLocation>
        <location evidence="1">Cell membrane</location>
        <topology evidence="1">Multi-pass membrane protein</topology>
    </subcellularLocation>
</comment>
<feature type="transmembrane region" description="Helical" evidence="9">
    <location>
        <begin position="265"/>
        <end position="285"/>
    </location>
</feature>
<feature type="region of interest" description="Disordered" evidence="8">
    <location>
        <begin position="1"/>
        <end position="20"/>
    </location>
</feature>
<evidence type="ECO:0000256" key="9">
    <source>
        <dbReference type="SAM" id="Phobius"/>
    </source>
</evidence>
<comment type="caution">
    <text evidence="10">The sequence shown here is derived from an EMBL/GenBank/DDBJ whole genome shotgun (WGS) entry which is preliminary data.</text>
</comment>
<dbReference type="EMBL" id="JAHWZX010000001">
    <property type="protein sequence ID" value="MBW4329633.1"/>
    <property type="molecule type" value="Genomic_DNA"/>
</dbReference>
<proteinExistence type="inferred from homology"/>
<dbReference type="PANTHER" id="PTHR30047:SF7">
    <property type="entry name" value="HIGH-AFFINITY CHOLINE TRANSPORT PROTEIN"/>
    <property type="match status" value="1"/>
</dbReference>
<dbReference type="InterPro" id="IPR000060">
    <property type="entry name" value="BCCT_transptr"/>
</dbReference>
<protein>
    <submittedName>
        <fullName evidence="10">BCCT family transporter</fullName>
    </submittedName>
</protein>
<evidence type="ECO:0000256" key="4">
    <source>
        <dbReference type="ARBA" id="ARBA00022475"/>
    </source>
</evidence>
<feature type="transmembrane region" description="Helical" evidence="9">
    <location>
        <begin position="108"/>
        <end position="129"/>
    </location>
</feature>
<comment type="similarity">
    <text evidence="2">Belongs to the BCCT transporter (TC 2.A.15) family.</text>
</comment>
<dbReference type="RefSeq" id="WP_219236715.1">
    <property type="nucleotide sequence ID" value="NZ_JAHWZX010000001.1"/>
</dbReference>
<evidence type="ECO:0000256" key="2">
    <source>
        <dbReference type="ARBA" id="ARBA00005658"/>
    </source>
</evidence>
<name>A0ABS6XHE7_9SPHN</name>
<feature type="transmembrane region" description="Helical" evidence="9">
    <location>
        <begin position="503"/>
        <end position="523"/>
    </location>
</feature>
<feature type="transmembrane region" description="Helical" evidence="9">
    <location>
        <begin position="30"/>
        <end position="49"/>
    </location>
</feature>
<feature type="transmembrane region" description="Helical" evidence="9">
    <location>
        <begin position="382"/>
        <end position="405"/>
    </location>
</feature>
<evidence type="ECO:0000313" key="10">
    <source>
        <dbReference type="EMBL" id="MBW4329633.1"/>
    </source>
</evidence>
<evidence type="ECO:0000313" key="11">
    <source>
        <dbReference type="Proteomes" id="UP001197214"/>
    </source>
</evidence>
<feature type="transmembrane region" description="Helical" evidence="9">
    <location>
        <begin position="69"/>
        <end position="88"/>
    </location>
</feature>
<feature type="transmembrane region" description="Helical" evidence="9">
    <location>
        <begin position="160"/>
        <end position="180"/>
    </location>
</feature>
<feature type="transmembrane region" description="Helical" evidence="9">
    <location>
        <begin position="440"/>
        <end position="464"/>
    </location>
</feature>
<feature type="transmembrane region" description="Helical" evidence="9">
    <location>
        <begin position="352"/>
        <end position="370"/>
    </location>
</feature>
<evidence type="ECO:0000256" key="3">
    <source>
        <dbReference type="ARBA" id="ARBA00022448"/>
    </source>
</evidence>